<evidence type="ECO:0000313" key="3">
    <source>
        <dbReference type="Proteomes" id="UP000054538"/>
    </source>
</evidence>
<dbReference type="InParanoid" id="A0A0D0C5Y2"/>
<name>A0A0D0C5Y2_9AGAM</name>
<proteinExistence type="predicted"/>
<dbReference type="OrthoDB" id="2712555at2759"/>
<dbReference type="Proteomes" id="UP000054538">
    <property type="component" value="Unassembled WGS sequence"/>
</dbReference>
<feature type="region of interest" description="Disordered" evidence="1">
    <location>
        <begin position="296"/>
        <end position="355"/>
    </location>
</feature>
<reference evidence="2 3" key="1">
    <citation type="submission" date="2014-04" db="EMBL/GenBank/DDBJ databases">
        <authorList>
            <consortium name="DOE Joint Genome Institute"/>
            <person name="Kuo A."/>
            <person name="Kohler A."/>
            <person name="Jargeat P."/>
            <person name="Nagy L.G."/>
            <person name="Floudas D."/>
            <person name="Copeland A."/>
            <person name="Barry K.W."/>
            <person name="Cichocki N."/>
            <person name="Veneault-Fourrey C."/>
            <person name="LaButti K."/>
            <person name="Lindquist E.A."/>
            <person name="Lipzen A."/>
            <person name="Lundell T."/>
            <person name="Morin E."/>
            <person name="Murat C."/>
            <person name="Sun H."/>
            <person name="Tunlid A."/>
            <person name="Henrissat B."/>
            <person name="Grigoriev I.V."/>
            <person name="Hibbett D.S."/>
            <person name="Martin F."/>
            <person name="Nordberg H.P."/>
            <person name="Cantor M.N."/>
            <person name="Hua S.X."/>
        </authorList>
    </citation>
    <scope>NUCLEOTIDE SEQUENCE [LARGE SCALE GENOMIC DNA]</scope>
    <source>
        <strain evidence="2 3">Ve08.2h10</strain>
    </source>
</reference>
<dbReference type="EMBL" id="KN826558">
    <property type="protein sequence ID" value="KIK78537.1"/>
    <property type="molecule type" value="Genomic_DNA"/>
</dbReference>
<evidence type="ECO:0000313" key="2">
    <source>
        <dbReference type="EMBL" id="KIK78537.1"/>
    </source>
</evidence>
<sequence length="355" mass="38963">MEEAAQKKKKKKKKKNQDSDEDNEVSDSEKDPLTLQKPTLQHILEHLRRKTRWEFMVIMGGPDLLSPEEGNLITSLHVGQNKYGNDFSEACPKFNTKVIDTYVEFLLNVFDKGNPEAPGIKKKSKMVGTEDDNDTSNDNSNHSNEEDGEGEVDDTSSHPTIPYVADSPTIPTSDAAGPVQNFAMPMQNFAMSMQNFATPMQNVARPMQNVEPPMQNSATPPPFVGAGYSPPWDQPSPTPSGKNYQAPLELMPSVLGMQFAFGNGHSNAMYQSPHASQHVQCDNAIGDIGKENHIPIPAERSTKPKKNAPKCSAPSDVEEGPAKKTSKCVILSEAKDGSKTNEPHNIMSMIKIDKS</sequence>
<keyword evidence="3" id="KW-1185">Reference proteome</keyword>
<feature type="region of interest" description="Disordered" evidence="1">
    <location>
        <begin position="1"/>
        <end position="36"/>
    </location>
</feature>
<gene>
    <name evidence="2" type="ORF">PAXRUDRAFT_28591</name>
</gene>
<accession>A0A0D0C5Y2</accession>
<dbReference type="HOGENOM" id="CLU_780972_0_0_1"/>
<protein>
    <submittedName>
        <fullName evidence="2">Unplaced genomic scaffold scaffold_1736, whole genome shotgun sequence</fullName>
    </submittedName>
</protein>
<feature type="compositionally biased region" description="Basic and acidic residues" evidence="1">
    <location>
        <begin position="333"/>
        <end position="342"/>
    </location>
</feature>
<dbReference type="STRING" id="930991.A0A0D0C5Y2"/>
<dbReference type="AlphaFoldDB" id="A0A0D0C5Y2"/>
<reference evidence="3" key="2">
    <citation type="submission" date="2015-01" db="EMBL/GenBank/DDBJ databases">
        <title>Evolutionary Origins and Diversification of the Mycorrhizal Mutualists.</title>
        <authorList>
            <consortium name="DOE Joint Genome Institute"/>
            <consortium name="Mycorrhizal Genomics Consortium"/>
            <person name="Kohler A."/>
            <person name="Kuo A."/>
            <person name="Nagy L.G."/>
            <person name="Floudas D."/>
            <person name="Copeland A."/>
            <person name="Barry K.W."/>
            <person name="Cichocki N."/>
            <person name="Veneault-Fourrey C."/>
            <person name="LaButti K."/>
            <person name="Lindquist E.A."/>
            <person name="Lipzen A."/>
            <person name="Lundell T."/>
            <person name="Morin E."/>
            <person name="Murat C."/>
            <person name="Riley R."/>
            <person name="Ohm R."/>
            <person name="Sun H."/>
            <person name="Tunlid A."/>
            <person name="Henrissat B."/>
            <person name="Grigoriev I.V."/>
            <person name="Hibbett D.S."/>
            <person name="Martin F."/>
        </authorList>
    </citation>
    <scope>NUCLEOTIDE SEQUENCE [LARGE SCALE GENOMIC DNA]</scope>
    <source>
        <strain evidence="3">Ve08.2h10</strain>
    </source>
</reference>
<feature type="region of interest" description="Disordered" evidence="1">
    <location>
        <begin position="114"/>
        <end position="172"/>
    </location>
</feature>
<organism evidence="2 3">
    <name type="scientific">Paxillus rubicundulus Ve08.2h10</name>
    <dbReference type="NCBI Taxonomy" id="930991"/>
    <lineage>
        <taxon>Eukaryota</taxon>
        <taxon>Fungi</taxon>
        <taxon>Dikarya</taxon>
        <taxon>Basidiomycota</taxon>
        <taxon>Agaricomycotina</taxon>
        <taxon>Agaricomycetes</taxon>
        <taxon>Agaricomycetidae</taxon>
        <taxon>Boletales</taxon>
        <taxon>Paxilineae</taxon>
        <taxon>Paxillaceae</taxon>
        <taxon>Paxillus</taxon>
    </lineage>
</organism>
<evidence type="ECO:0000256" key="1">
    <source>
        <dbReference type="SAM" id="MobiDB-lite"/>
    </source>
</evidence>